<dbReference type="PANTHER" id="PTHR43477">
    <property type="entry name" value="DIHYDROANTICAPSIN 7-DEHYDROGENASE"/>
    <property type="match status" value="1"/>
</dbReference>
<dbReference type="InterPro" id="IPR036291">
    <property type="entry name" value="NAD(P)-bd_dom_sf"/>
</dbReference>
<organism evidence="11 12">
    <name type="scientific">Phoenicibacter congonensis</name>
    <dbReference type="NCBI Taxonomy" id="1944646"/>
    <lineage>
        <taxon>Bacteria</taxon>
        <taxon>Bacillati</taxon>
        <taxon>Actinomycetota</taxon>
        <taxon>Coriobacteriia</taxon>
        <taxon>Eggerthellales</taxon>
        <taxon>Eggerthellaceae</taxon>
        <taxon>Phoenicibacter</taxon>
    </lineage>
</organism>
<dbReference type="SUPFAM" id="SSF51735">
    <property type="entry name" value="NAD(P)-binding Rossmann-fold domains"/>
    <property type="match status" value="1"/>
</dbReference>
<dbReference type="PROSITE" id="PS00061">
    <property type="entry name" value="ADH_SHORT"/>
    <property type="match status" value="1"/>
</dbReference>
<evidence type="ECO:0000313" key="12">
    <source>
        <dbReference type="Proteomes" id="UP001168575"/>
    </source>
</evidence>
<dbReference type="EC" id="1.1.1.391" evidence="9"/>
<dbReference type="Gene3D" id="3.40.50.720">
    <property type="entry name" value="NAD(P)-binding Rossmann-like Domain"/>
    <property type="match status" value="1"/>
</dbReference>
<dbReference type="Proteomes" id="UP001168575">
    <property type="component" value="Unassembled WGS sequence"/>
</dbReference>
<dbReference type="AlphaFoldDB" id="A0AA43RJB5"/>
<sequence>MNFIPDFSNKNIIITGATSGIGWETACRYIAAGGNVIAIGRNTSKGQELEQYAASEKGTCHFYACDFLKSETIEPLCARILAEFPRIDILVNCAGISIYKTILEMSIQEWDDIFTTNVKATFLMCRSILPSMRTNKNGHIVNIGSTAGVCGAYNLHSYAATKGAVIQLTRSLAAEYSADNVIINCVCPGATATNMCKDGETPDEMREFLKRFPLGRFATPAEIASIIMFVSSDEASNMAGSIIMDDGGFSAI</sequence>
<keyword evidence="2 11" id="KW-0560">Oxidoreductase</keyword>
<keyword evidence="12" id="KW-1185">Reference proteome</keyword>
<evidence type="ECO:0000256" key="3">
    <source>
        <dbReference type="ARBA" id="ARBA00023098"/>
    </source>
</evidence>
<proteinExistence type="inferred from homology"/>
<comment type="catalytic activity">
    <reaction evidence="7">
        <text>7alpha,12alpha-dihydroxy-3-oxo-5beta-cholan-24-oate + NADH + H(+) = isocholate + NAD(+)</text>
        <dbReference type="Rhea" id="RHEA:47512"/>
        <dbReference type="ChEBI" id="CHEBI:15378"/>
        <dbReference type="ChEBI" id="CHEBI:57540"/>
        <dbReference type="ChEBI" id="CHEBI:57945"/>
        <dbReference type="ChEBI" id="CHEBI:87735"/>
        <dbReference type="ChEBI" id="CHEBI:87736"/>
    </reaction>
    <physiologicalReaction direction="left-to-right" evidence="7">
        <dbReference type="Rhea" id="RHEA:47513"/>
    </physiologicalReaction>
</comment>
<dbReference type="Pfam" id="PF13561">
    <property type="entry name" value="adh_short_C2"/>
    <property type="match status" value="1"/>
</dbReference>
<dbReference type="GO" id="GO:0016491">
    <property type="term" value="F:oxidoreductase activity"/>
    <property type="evidence" value="ECO:0007669"/>
    <property type="project" value="UniProtKB-KW"/>
</dbReference>
<dbReference type="PANTHER" id="PTHR43477:SF1">
    <property type="entry name" value="DIHYDROANTICAPSIN 7-DEHYDROGENASE"/>
    <property type="match status" value="1"/>
</dbReference>
<dbReference type="EMBL" id="JAUMVS010000308">
    <property type="protein sequence ID" value="MDO4842785.1"/>
    <property type="molecule type" value="Genomic_DNA"/>
</dbReference>
<name>A0AA43RJB5_9ACTN</name>
<keyword evidence="4" id="KW-0753">Steroid metabolism</keyword>
<evidence type="ECO:0000256" key="8">
    <source>
        <dbReference type="ARBA" id="ARBA00052953"/>
    </source>
</evidence>
<comment type="similarity">
    <text evidence="1">Belongs to the short-chain dehydrogenases/reductases (SDR) family.</text>
</comment>
<comment type="caution">
    <text evidence="11">The sequence shown here is derived from an EMBL/GenBank/DDBJ whole genome shotgun (WGS) entry which is preliminary data.</text>
</comment>
<comment type="catalytic activity">
    <reaction evidence="8">
        <text>3-oxo-5beta-cholan-24-oate + NADH + H(+) = isolithocholate + NAD(+)</text>
        <dbReference type="Rhea" id="RHEA:47508"/>
        <dbReference type="ChEBI" id="CHEBI:11867"/>
        <dbReference type="ChEBI" id="CHEBI:15378"/>
        <dbReference type="ChEBI" id="CHEBI:57540"/>
        <dbReference type="ChEBI" id="CHEBI:57945"/>
        <dbReference type="ChEBI" id="CHEBI:87728"/>
        <dbReference type="EC" id="1.1.1.391"/>
    </reaction>
    <physiologicalReaction direction="left-to-right" evidence="8">
        <dbReference type="Rhea" id="RHEA:47509"/>
    </physiologicalReaction>
</comment>
<dbReference type="GO" id="GO:0008202">
    <property type="term" value="P:steroid metabolic process"/>
    <property type="evidence" value="ECO:0007669"/>
    <property type="project" value="UniProtKB-KW"/>
</dbReference>
<evidence type="ECO:0000313" key="11">
    <source>
        <dbReference type="EMBL" id="MDO4842785.1"/>
    </source>
</evidence>
<comment type="catalytic activity">
    <reaction evidence="5">
        <text>12alpha-hydroxy-3-oxo-5beta-cholan-24-oate + NADH + H(+) = isodeoxycholate + NAD(+)</text>
        <dbReference type="Rhea" id="RHEA:47492"/>
        <dbReference type="ChEBI" id="CHEBI:15378"/>
        <dbReference type="ChEBI" id="CHEBI:57540"/>
        <dbReference type="ChEBI" id="CHEBI:57945"/>
        <dbReference type="ChEBI" id="CHEBI:87733"/>
        <dbReference type="ChEBI" id="CHEBI:87734"/>
    </reaction>
    <physiologicalReaction direction="left-to-right" evidence="5">
        <dbReference type="Rhea" id="RHEA:47493"/>
    </physiologicalReaction>
</comment>
<dbReference type="FunFam" id="3.40.50.720:FF:000084">
    <property type="entry name" value="Short-chain dehydrogenase reductase"/>
    <property type="match status" value="1"/>
</dbReference>
<comment type="catalytic activity">
    <reaction evidence="6">
        <text>3-oxochenodeoxycholate + NADH + H(+) = isochenodeoxycholate + NAD(+)</text>
        <dbReference type="Rhea" id="RHEA:47516"/>
        <dbReference type="ChEBI" id="CHEBI:15378"/>
        <dbReference type="ChEBI" id="CHEBI:57540"/>
        <dbReference type="ChEBI" id="CHEBI:57945"/>
        <dbReference type="ChEBI" id="CHEBI:87730"/>
        <dbReference type="ChEBI" id="CHEBI:87731"/>
    </reaction>
    <physiologicalReaction direction="left-to-right" evidence="6">
        <dbReference type="Rhea" id="RHEA:47517"/>
    </physiologicalReaction>
</comment>
<dbReference type="InterPro" id="IPR020904">
    <property type="entry name" value="Sc_DH/Rdtase_CS"/>
</dbReference>
<protein>
    <recommendedName>
        <fullName evidence="9">3beta-hydroxycholanate 3-dehydrogenase (NAD(+))</fullName>
        <ecNumber evidence="9">1.1.1.391</ecNumber>
    </recommendedName>
    <alternativeName>
        <fullName evidence="10">NAD-dependent bile acid 3beta-dehydrogenase</fullName>
    </alternativeName>
</protein>
<reference evidence="11" key="1">
    <citation type="submission" date="2023-07" db="EMBL/GenBank/DDBJ databases">
        <title>Between Cages and Wild: Unraveling the Impact of Captivity on Animal Microbiomes and Antimicrobial Resistance.</title>
        <authorList>
            <person name="Schmartz G.P."/>
            <person name="Rehner J."/>
            <person name="Schuff M.J."/>
            <person name="Becker S.L."/>
            <person name="Kravczyk M."/>
            <person name="Gurevich A."/>
            <person name="Francke R."/>
            <person name="Mueller R."/>
            <person name="Keller V."/>
            <person name="Keller A."/>
        </authorList>
    </citation>
    <scope>NUCLEOTIDE SEQUENCE</scope>
    <source>
        <strain evidence="11">S12M_St_49</strain>
    </source>
</reference>
<evidence type="ECO:0000256" key="5">
    <source>
        <dbReference type="ARBA" id="ARBA00050257"/>
    </source>
</evidence>
<accession>A0AA43RJB5</accession>
<gene>
    <name evidence="11" type="ORF">Q3982_08940</name>
</gene>
<evidence type="ECO:0000256" key="1">
    <source>
        <dbReference type="ARBA" id="ARBA00006484"/>
    </source>
</evidence>
<dbReference type="PRINTS" id="PR00080">
    <property type="entry name" value="SDRFAMILY"/>
</dbReference>
<keyword evidence="3" id="KW-0443">Lipid metabolism</keyword>
<dbReference type="PRINTS" id="PR00081">
    <property type="entry name" value="GDHRDH"/>
</dbReference>
<dbReference type="InterPro" id="IPR002347">
    <property type="entry name" value="SDR_fam"/>
</dbReference>
<dbReference type="CDD" id="cd05233">
    <property type="entry name" value="SDR_c"/>
    <property type="match status" value="1"/>
</dbReference>
<dbReference type="InterPro" id="IPR051122">
    <property type="entry name" value="SDR_DHRS6-like"/>
</dbReference>
<evidence type="ECO:0000256" key="2">
    <source>
        <dbReference type="ARBA" id="ARBA00023002"/>
    </source>
</evidence>
<evidence type="ECO:0000256" key="6">
    <source>
        <dbReference type="ARBA" id="ARBA00050953"/>
    </source>
</evidence>
<evidence type="ECO:0000256" key="9">
    <source>
        <dbReference type="ARBA" id="ARBA00067031"/>
    </source>
</evidence>
<evidence type="ECO:0000256" key="7">
    <source>
        <dbReference type="ARBA" id="ARBA00052497"/>
    </source>
</evidence>
<evidence type="ECO:0000256" key="4">
    <source>
        <dbReference type="ARBA" id="ARBA00023221"/>
    </source>
</evidence>
<evidence type="ECO:0000256" key="10">
    <source>
        <dbReference type="ARBA" id="ARBA00081284"/>
    </source>
</evidence>